<evidence type="ECO:0000313" key="11">
    <source>
        <dbReference type="EMBL" id="KAF7275545.1"/>
    </source>
</evidence>
<comment type="caution">
    <text evidence="11">The sequence shown here is derived from an EMBL/GenBank/DDBJ whole genome shotgun (WGS) entry which is preliminary data.</text>
</comment>
<dbReference type="PANTHER" id="PTHR21137:SF35">
    <property type="entry name" value="ODORANT RECEPTOR 19A-RELATED"/>
    <property type="match status" value="1"/>
</dbReference>
<dbReference type="GO" id="GO:0005549">
    <property type="term" value="F:odorant binding"/>
    <property type="evidence" value="ECO:0007669"/>
    <property type="project" value="InterPro"/>
</dbReference>
<keyword evidence="9" id="KW-0807">Transducer</keyword>
<evidence type="ECO:0000256" key="1">
    <source>
        <dbReference type="ARBA" id="ARBA00004651"/>
    </source>
</evidence>
<name>A0A834ICL9_RHYFE</name>
<keyword evidence="3" id="KW-0716">Sensory transduction</keyword>
<keyword evidence="5" id="KW-0552">Olfaction</keyword>
<gene>
    <name evidence="11" type="ORF">GWI33_011611</name>
</gene>
<dbReference type="AlphaFoldDB" id="A0A834ICL9"/>
<evidence type="ECO:0000256" key="5">
    <source>
        <dbReference type="ARBA" id="ARBA00022725"/>
    </source>
</evidence>
<dbReference type="Pfam" id="PF02949">
    <property type="entry name" value="7tm_6"/>
    <property type="match status" value="1"/>
</dbReference>
<evidence type="ECO:0000256" key="10">
    <source>
        <dbReference type="SAM" id="Phobius"/>
    </source>
</evidence>
<dbReference type="GO" id="GO:0005886">
    <property type="term" value="C:plasma membrane"/>
    <property type="evidence" value="ECO:0007669"/>
    <property type="project" value="UniProtKB-SubCell"/>
</dbReference>
<feature type="transmembrane region" description="Helical" evidence="10">
    <location>
        <begin position="37"/>
        <end position="59"/>
    </location>
</feature>
<dbReference type="PANTHER" id="PTHR21137">
    <property type="entry name" value="ODORANT RECEPTOR"/>
    <property type="match status" value="1"/>
</dbReference>
<proteinExistence type="predicted"/>
<feature type="transmembrane region" description="Helical" evidence="10">
    <location>
        <begin position="112"/>
        <end position="133"/>
    </location>
</feature>
<feature type="transmembrane region" description="Helical" evidence="10">
    <location>
        <begin position="139"/>
        <end position="156"/>
    </location>
</feature>
<comment type="subcellular location">
    <subcellularLocation>
        <location evidence="1">Cell membrane</location>
        <topology evidence="1">Multi-pass membrane protein</topology>
    </subcellularLocation>
</comment>
<keyword evidence="7 10" id="KW-0472">Membrane</keyword>
<dbReference type="OrthoDB" id="6614360at2759"/>
<dbReference type="GO" id="GO:0007165">
    <property type="term" value="P:signal transduction"/>
    <property type="evidence" value="ECO:0007669"/>
    <property type="project" value="UniProtKB-KW"/>
</dbReference>
<keyword evidence="2" id="KW-1003">Cell membrane</keyword>
<evidence type="ECO:0000256" key="2">
    <source>
        <dbReference type="ARBA" id="ARBA00022475"/>
    </source>
</evidence>
<dbReference type="Proteomes" id="UP000625711">
    <property type="component" value="Unassembled WGS sequence"/>
</dbReference>
<accession>A0A834ICL9</accession>
<feature type="non-terminal residue" evidence="11">
    <location>
        <position position="1"/>
    </location>
</feature>
<dbReference type="EMBL" id="JAACXV010009936">
    <property type="protein sequence ID" value="KAF7275545.1"/>
    <property type="molecule type" value="Genomic_DNA"/>
</dbReference>
<sequence length="234" mass="27147">NCERSNLQKNAHEICGMITPIWWPTKEINPLLKGFMLIYQFICVLLIIPGSAMFFFLPLESARLLSVKYKHLRELIHQLFEHEDDGNKMKRLGQCIRYHQELLRLAEELNQLIKVLFGHVSVVGAVALSTIGYYMLEQYYAVIHIISYTVGLYLLCAGGQMIKDETSNLCENVYMANWYKDLKLAKNLKFIMQRSYKAVVLESYMFGDLDMILFVAIVKTTYSYLTLLSSINFD</sequence>
<keyword evidence="4 10" id="KW-0812">Transmembrane</keyword>
<keyword evidence="12" id="KW-1185">Reference proteome</keyword>
<dbReference type="InterPro" id="IPR004117">
    <property type="entry name" value="7tm6_olfct_rcpt"/>
</dbReference>
<reference evidence="11" key="1">
    <citation type="submission" date="2020-08" db="EMBL/GenBank/DDBJ databases">
        <title>Genome sequencing and assembly of the red palm weevil Rhynchophorus ferrugineus.</title>
        <authorList>
            <person name="Dias G.B."/>
            <person name="Bergman C.M."/>
            <person name="Manee M."/>
        </authorList>
    </citation>
    <scope>NUCLEOTIDE SEQUENCE</scope>
    <source>
        <strain evidence="11">AA-2017</strain>
        <tissue evidence="11">Whole larva</tissue>
    </source>
</reference>
<organism evidence="11 12">
    <name type="scientific">Rhynchophorus ferrugineus</name>
    <name type="common">Red palm weevil</name>
    <name type="synonym">Curculio ferrugineus</name>
    <dbReference type="NCBI Taxonomy" id="354439"/>
    <lineage>
        <taxon>Eukaryota</taxon>
        <taxon>Metazoa</taxon>
        <taxon>Ecdysozoa</taxon>
        <taxon>Arthropoda</taxon>
        <taxon>Hexapoda</taxon>
        <taxon>Insecta</taxon>
        <taxon>Pterygota</taxon>
        <taxon>Neoptera</taxon>
        <taxon>Endopterygota</taxon>
        <taxon>Coleoptera</taxon>
        <taxon>Polyphaga</taxon>
        <taxon>Cucujiformia</taxon>
        <taxon>Curculionidae</taxon>
        <taxon>Dryophthorinae</taxon>
        <taxon>Rhynchophorus</taxon>
    </lineage>
</organism>
<evidence type="ECO:0000256" key="9">
    <source>
        <dbReference type="ARBA" id="ARBA00023224"/>
    </source>
</evidence>
<evidence type="ECO:0000256" key="7">
    <source>
        <dbReference type="ARBA" id="ARBA00023136"/>
    </source>
</evidence>
<evidence type="ECO:0000256" key="6">
    <source>
        <dbReference type="ARBA" id="ARBA00022989"/>
    </source>
</evidence>
<keyword evidence="8" id="KW-0675">Receptor</keyword>
<evidence type="ECO:0008006" key="13">
    <source>
        <dbReference type="Google" id="ProtNLM"/>
    </source>
</evidence>
<protein>
    <recommendedName>
        <fullName evidence="13">Odorant receptor</fullName>
    </recommendedName>
</protein>
<dbReference type="GO" id="GO:0004984">
    <property type="term" value="F:olfactory receptor activity"/>
    <property type="evidence" value="ECO:0007669"/>
    <property type="project" value="InterPro"/>
</dbReference>
<evidence type="ECO:0000256" key="3">
    <source>
        <dbReference type="ARBA" id="ARBA00022606"/>
    </source>
</evidence>
<keyword evidence="6 10" id="KW-1133">Transmembrane helix</keyword>
<evidence type="ECO:0000313" key="12">
    <source>
        <dbReference type="Proteomes" id="UP000625711"/>
    </source>
</evidence>
<evidence type="ECO:0000256" key="8">
    <source>
        <dbReference type="ARBA" id="ARBA00023170"/>
    </source>
</evidence>
<evidence type="ECO:0000256" key="4">
    <source>
        <dbReference type="ARBA" id="ARBA00022692"/>
    </source>
</evidence>